<feature type="domain" description="Band 7" evidence="8">
    <location>
        <begin position="23"/>
        <end position="192"/>
    </location>
</feature>
<dbReference type="RefSeq" id="WP_116882630.1">
    <property type="nucleotide sequence ID" value="NZ_CABMMC010000130.1"/>
</dbReference>
<dbReference type="OrthoDB" id="9786220at2"/>
<protein>
    <submittedName>
        <fullName evidence="9">Flotillin</fullName>
    </submittedName>
</protein>
<name>A0A2U1BAD1_9BACT</name>
<dbReference type="EMBL" id="QEKH01000002">
    <property type="protein sequence ID" value="PVY45605.1"/>
    <property type="molecule type" value="Genomic_DNA"/>
</dbReference>
<dbReference type="GO" id="GO:0005886">
    <property type="term" value="C:plasma membrane"/>
    <property type="evidence" value="ECO:0007669"/>
    <property type="project" value="UniProtKB-SubCell"/>
</dbReference>
<dbReference type="AlphaFoldDB" id="A0A2U1BAD1"/>
<feature type="coiled-coil region" evidence="6">
    <location>
        <begin position="308"/>
        <end position="365"/>
    </location>
</feature>
<comment type="similarity">
    <text evidence="3">Belongs to the band 7/mec-2 family. Flotillin subfamily.</text>
</comment>
<organism evidence="9 10">
    <name type="scientific">Victivallis vadensis</name>
    <dbReference type="NCBI Taxonomy" id="172901"/>
    <lineage>
        <taxon>Bacteria</taxon>
        <taxon>Pseudomonadati</taxon>
        <taxon>Lentisphaerota</taxon>
        <taxon>Lentisphaeria</taxon>
        <taxon>Victivallales</taxon>
        <taxon>Victivallaceae</taxon>
        <taxon>Victivallis</taxon>
    </lineage>
</organism>
<keyword evidence="6" id="KW-0175">Coiled coil</keyword>
<dbReference type="InterPro" id="IPR001107">
    <property type="entry name" value="Band_7"/>
</dbReference>
<keyword evidence="10" id="KW-1185">Reference proteome</keyword>
<evidence type="ECO:0000256" key="7">
    <source>
        <dbReference type="SAM" id="Phobius"/>
    </source>
</evidence>
<evidence type="ECO:0000313" key="9">
    <source>
        <dbReference type="EMBL" id="PVY45605.1"/>
    </source>
</evidence>
<reference evidence="9 10" key="1">
    <citation type="submission" date="2018-04" db="EMBL/GenBank/DDBJ databases">
        <title>Genomic Encyclopedia of Type Strains, Phase IV (KMG-IV): sequencing the most valuable type-strain genomes for metagenomic binning, comparative biology and taxonomic classification.</title>
        <authorList>
            <person name="Goeker M."/>
        </authorList>
    </citation>
    <scope>NUCLEOTIDE SEQUENCE [LARGE SCALE GENOMIC DNA]</scope>
    <source>
        <strain evidence="9 10">DSM 14823</strain>
    </source>
</reference>
<evidence type="ECO:0000256" key="2">
    <source>
        <dbReference type="ARBA" id="ARBA00004236"/>
    </source>
</evidence>
<dbReference type="PANTHER" id="PTHR13806">
    <property type="entry name" value="FLOTILLIN-RELATED"/>
    <property type="match status" value="1"/>
</dbReference>
<evidence type="ECO:0000259" key="8">
    <source>
        <dbReference type="SMART" id="SM00244"/>
    </source>
</evidence>
<feature type="transmembrane region" description="Helical" evidence="7">
    <location>
        <begin position="6"/>
        <end position="25"/>
    </location>
</feature>
<comment type="caution">
    <text evidence="9">The sequence shown here is derived from an EMBL/GenBank/DDBJ whole genome shotgun (WGS) entry which is preliminary data.</text>
</comment>
<dbReference type="PANTHER" id="PTHR13806:SF31">
    <property type="entry name" value="FLOTILLIN-LIKE PROTEIN 1-RELATED"/>
    <property type="match status" value="1"/>
</dbReference>
<dbReference type="SUPFAM" id="SSF117892">
    <property type="entry name" value="Band 7/SPFH domain"/>
    <property type="match status" value="1"/>
</dbReference>
<dbReference type="InterPro" id="IPR027705">
    <property type="entry name" value="Flotillin_fam"/>
</dbReference>
<dbReference type="Pfam" id="PF01145">
    <property type="entry name" value="Band_7"/>
    <property type="match status" value="1"/>
</dbReference>
<dbReference type="Proteomes" id="UP000245959">
    <property type="component" value="Unassembled WGS sequence"/>
</dbReference>
<comment type="subcellular location">
    <subcellularLocation>
        <location evidence="2">Cell membrane</location>
    </subcellularLocation>
    <subcellularLocation>
        <location evidence="1">Membrane</location>
        <topology evidence="1">Single-pass membrane protein</topology>
    </subcellularLocation>
</comment>
<keyword evidence="5 7" id="KW-0472">Membrane</keyword>
<proteinExistence type="inferred from homology"/>
<evidence type="ECO:0000256" key="3">
    <source>
        <dbReference type="ARBA" id="ARBA00007161"/>
    </source>
</evidence>
<dbReference type="GeneID" id="78293963"/>
<evidence type="ECO:0000313" key="10">
    <source>
        <dbReference type="Proteomes" id="UP000245959"/>
    </source>
</evidence>
<evidence type="ECO:0000256" key="6">
    <source>
        <dbReference type="SAM" id="Coils"/>
    </source>
</evidence>
<dbReference type="CDD" id="cd03399">
    <property type="entry name" value="SPFH_flotillin"/>
    <property type="match status" value="1"/>
</dbReference>
<evidence type="ECO:0000256" key="4">
    <source>
        <dbReference type="ARBA" id="ARBA00022475"/>
    </source>
</evidence>
<accession>A0A2U1BAD1</accession>
<evidence type="ECO:0000256" key="1">
    <source>
        <dbReference type="ARBA" id="ARBA00004167"/>
    </source>
</evidence>
<keyword evidence="7" id="KW-0812">Transmembrane</keyword>
<evidence type="ECO:0000256" key="5">
    <source>
        <dbReference type="ARBA" id="ARBA00023136"/>
    </source>
</evidence>
<sequence>MIIAVLGALAAFVLLMIFISVVTWYRKCPSDRIMIIYGKTGGNQAARCIHGGAKFVWPIIQDYGYISLRPLQIPVNLDNALCKQNIRINVPSIFTVGVSTSPEIMGNAAERLFGQTPEAIAELAKDIIFGQLRLVIASMLIEEINADRETFLRAVEANVAEELKKLGLELLNVNITDITDESGYIAAIGQRAAAGAINKARVDVAEEQRKGSIGSAEAKKLERIAVSQAEAEAASGEANAERDRRIAVKHAEATAASGEAEAERDQRIAVKKAEAEAAAGEANAERDRRIAVKQADSTATQGENVSMIEIAQSNATRQEQEAEAYRRAEAARKIAAAQIEKAQFEAEAEAQISRAKMEMERQNAEVIVPAEINKRQVEIAADAEAEKIRREAKGAADAIYAKLEAQARGNFEILKAKGEGYKAIIEACENDSNAASKMLLIEKLQEIVSLQTEAIKGIKIDKVTVWDGGNKGADGKTTTANFLSGMLQSLPPLHDVAGMAGLDLPDYLGKVKTDKRDEQAAPDAK</sequence>
<gene>
    <name evidence="9" type="ORF">C8D82_102177</name>
</gene>
<dbReference type="SMART" id="SM00244">
    <property type="entry name" value="PHB"/>
    <property type="match status" value="1"/>
</dbReference>
<dbReference type="Gene3D" id="3.30.479.30">
    <property type="entry name" value="Band 7 domain"/>
    <property type="match status" value="1"/>
</dbReference>
<keyword evidence="7" id="KW-1133">Transmembrane helix</keyword>
<keyword evidence="4" id="KW-1003">Cell membrane</keyword>
<dbReference type="InterPro" id="IPR036013">
    <property type="entry name" value="Band_7/SPFH_dom_sf"/>
</dbReference>